<feature type="compositionally biased region" description="Low complexity" evidence="1">
    <location>
        <begin position="55"/>
        <end position="65"/>
    </location>
</feature>
<gene>
    <name evidence="2" type="ORF">O3P69_006552</name>
</gene>
<sequence>MRWCLEEQVDQASEDVVREESPGDDLWSSRCSWMKGSQTRAENTRKMHHSPFPPCQQCQGRRQQPVPQPGRNELYFHKAALAPRWREVPVNTSERDLCTEQQVRLSGSPVCGAPAYPSQRGMECTQYGAITAIPHIPSRRRGCTETPIISNNADAVVLPGSVVILWCCRQVFSYCGAAGKCCHTVVLPASVVILWCCREVLSYCGAARKCFDTAECGEGSGESSLSVILPNMYTMTGTGRTVLSVVNPTWTWPRSFDLLTRSLPPRAFHSPVGARTLLSWNIAMGISSVSWKELLGAGPHNSLSSSRSSRNCSLFLPHIRPVALTLRHRSPAAHLSVPRTTRHCHAS</sequence>
<proteinExistence type="predicted"/>
<accession>A0AAW0U363</accession>
<reference evidence="2 3" key="1">
    <citation type="submission" date="2023-03" db="EMBL/GenBank/DDBJ databases">
        <title>High-quality genome of Scylla paramamosain provides insights in environmental adaptation.</title>
        <authorList>
            <person name="Zhang L."/>
        </authorList>
    </citation>
    <scope>NUCLEOTIDE SEQUENCE [LARGE SCALE GENOMIC DNA]</scope>
    <source>
        <strain evidence="2">LZ_2023a</strain>
        <tissue evidence="2">Muscle</tissue>
    </source>
</reference>
<keyword evidence="3" id="KW-1185">Reference proteome</keyword>
<dbReference type="EMBL" id="JARAKH010000019">
    <property type="protein sequence ID" value="KAK8394435.1"/>
    <property type="molecule type" value="Genomic_DNA"/>
</dbReference>
<evidence type="ECO:0000256" key="1">
    <source>
        <dbReference type="SAM" id="MobiDB-lite"/>
    </source>
</evidence>
<dbReference type="Proteomes" id="UP001487740">
    <property type="component" value="Unassembled WGS sequence"/>
</dbReference>
<evidence type="ECO:0000313" key="3">
    <source>
        <dbReference type="Proteomes" id="UP001487740"/>
    </source>
</evidence>
<name>A0AAW0U363_SCYPA</name>
<comment type="caution">
    <text evidence="2">The sequence shown here is derived from an EMBL/GenBank/DDBJ whole genome shotgun (WGS) entry which is preliminary data.</text>
</comment>
<protein>
    <submittedName>
        <fullName evidence="2">Uncharacterized protein</fullName>
    </submittedName>
</protein>
<organism evidence="2 3">
    <name type="scientific">Scylla paramamosain</name>
    <name type="common">Mud crab</name>
    <dbReference type="NCBI Taxonomy" id="85552"/>
    <lineage>
        <taxon>Eukaryota</taxon>
        <taxon>Metazoa</taxon>
        <taxon>Ecdysozoa</taxon>
        <taxon>Arthropoda</taxon>
        <taxon>Crustacea</taxon>
        <taxon>Multicrustacea</taxon>
        <taxon>Malacostraca</taxon>
        <taxon>Eumalacostraca</taxon>
        <taxon>Eucarida</taxon>
        <taxon>Decapoda</taxon>
        <taxon>Pleocyemata</taxon>
        <taxon>Brachyura</taxon>
        <taxon>Eubrachyura</taxon>
        <taxon>Portunoidea</taxon>
        <taxon>Portunidae</taxon>
        <taxon>Portuninae</taxon>
        <taxon>Scylla</taxon>
    </lineage>
</organism>
<feature type="region of interest" description="Disordered" evidence="1">
    <location>
        <begin position="37"/>
        <end position="66"/>
    </location>
</feature>
<dbReference type="AlphaFoldDB" id="A0AAW0U363"/>
<evidence type="ECO:0000313" key="2">
    <source>
        <dbReference type="EMBL" id="KAK8394435.1"/>
    </source>
</evidence>